<name>A0A1H9EY43_9PSEU</name>
<accession>A0A1H9EY43</accession>
<evidence type="ECO:0008006" key="5">
    <source>
        <dbReference type="Google" id="ProtNLM"/>
    </source>
</evidence>
<evidence type="ECO:0000256" key="1">
    <source>
        <dbReference type="SAM" id="MobiDB-lite"/>
    </source>
</evidence>
<gene>
    <name evidence="3" type="ORF">SAMN04488000_102467</name>
</gene>
<reference evidence="4" key="1">
    <citation type="submission" date="2016-10" db="EMBL/GenBank/DDBJ databases">
        <authorList>
            <person name="Varghese N."/>
            <person name="Submissions S."/>
        </authorList>
    </citation>
    <scope>NUCLEOTIDE SEQUENCE [LARGE SCALE GENOMIC DNA]</scope>
    <source>
        <strain evidence="4">DSM 44437</strain>
    </source>
</reference>
<keyword evidence="2" id="KW-1133">Transmembrane helix</keyword>
<keyword evidence="2" id="KW-0472">Membrane</keyword>
<proteinExistence type="predicted"/>
<evidence type="ECO:0000256" key="2">
    <source>
        <dbReference type="SAM" id="Phobius"/>
    </source>
</evidence>
<dbReference type="Proteomes" id="UP000199503">
    <property type="component" value="Unassembled WGS sequence"/>
</dbReference>
<evidence type="ECO:0000313" key="3">
    <source>
        <dbReference type="EMBL" id="SEQ30582.1"/>
    </source>
</evidence>
<dbReference type="RefSeq" id="WP_089911810.1">
    <property type="nucleotide sequence ID" value="NZ_FOFV01000002.1"/>
</dbReference>
<evidence type="ECO:0000313" key="4">
    <source>
        <dbReference type="Proteomes" id="UP000199503"/>
    </source>
</evidence>
<dbReference type="EMBL" id="FOFV01000002">
    <property type="protein sequence ID" value="SEQ30582.1"/>
    <property type="molecule type" value="Genomic_DNA"/>
</dbReference>
<feature type="compositionally biased region" description="Low complexity" evidence="1">
    <location>
        <begin position="178"/>
        <end position="214"/>
    </location>
</feature>
<dbReference type="AlphaFoldDB" id="A0A1H9EY43"/>
<keyword evidence="2" id="KW-0812">Transmembrane</keyword>
<protein>
    <recommendedName>
        <fullName evidence="5">Excalibur calcium-binding domain-containing protein</fullName>
    </recommendedName>
</protein>
<organism evidence="3 4">
    <name type="scientific">Lentzea albida</name>
    <dbReference type="NCBI Taxonomy" id="65499"/>
    <lineage>
        <taxon>Bacteria</taxon>
        <taxon>Bacillati</taxon>
        <taxon>Actinomycetota</taxon>
        <taxon>Actinomycetes</taxon>
        <taxon>Pseudonocardiales</taxon>
        <taxon>Pseudonocardiaceae</taxon>
        <taxon>Lentzea</taxon>
    </lineage>
</organism>
<feature type="region of interest" description="Disordered" evidence="1">
    <location>
        <begin position="178"/>
        <end position="246"/>
    </location>
</feature>
<feature type="compositionally biased region" description="Pro residues" evidence="1">
    <location>
        <begin position="215"/>
        <end position="239"/>
    </location>
</feature>
<keyword evidence="4" id="KW-1185">Reference proteome</keyword>
<dbReference type="STRING" id="65499.SAMN04488000_102467"/>
<sequence>MIENSAAGLVMVPGEVTVTVTGEQHHQDVLSRYAVPDGVTRHVAVNLTWCAIASGKYRGHRGIEVRLDGYRVGELTFLMSQRYAPVLMHVESGGGATGCTAFVQRGSNGLLQIFLRMPREIPRGAVVPVMPARRSWVAPVAISAAALLGFFFVIGVIGSAVDGNKAAGLSTTTAAPATTTTTTVAPPTSTTTTTTSTTTTTTTTTTAPAAVAQPKPQPQPQPNPQPQPQPQPAPKPQPQCDPNYSGCVPIASDVDCAGGSGNGPAYVAGPVRVIGTDIYGLDSDKDGTACE</sequence>
<feature type="transmembrane region" description="Helical" evidence="2">
    <location>
        <begin position="136"/>
        <end position="161"/>
    </location>
</feature>